<proteinExistence type="predicted"/>
<accession>A0A2N8NVS7</accession>
<comment type="caution">
    <text evidence="1">The sequence shown here is derived from an EMBL/GenBank/DDBJ whole genome shotgun (WGS) entry which is preliminary data.</text>
</comment>
<protein>
    <recommendedName>
        <fullName evidence="3">Resolvase/invertase-type recombinase catalytic domain-containing protein</fullName>
    </recommendedName>
</protein>
<evidence type="ECO:0008006" key="3">
    <source>
        <dbReference type="Google" id="ProtNLM"/>
    </source>
</evidence>
<reference evidence="2" key="1">
    <citation type="submission" date="2015-07" db="EMBL/GenBank/DDBJ databases">
        <authorList>
            <person name="Graham D.E."/>
            <person name="Giannone R.J."/>
            <person name="Gulvik C.A."/>
            <person name="Hettich R.L."/>
            <person name="Klingeman D.M."/>
            <person name="Mahan K.M."/>
            <person name="Parry R.J."/>
            <person name="Spain J.C."/>
        </authorList>
    </citation>
    <scope>NUCLEOTIDE SEQUENCE [LARGE SCALE GENOMIC DNA]</scope>
    <source>
        <strain evidence="2">ATCC 27428</strain>
    </source>
</reference>
<dbReference type="EMBL" id="LGUI01000004">
    <property type="protein sequence ID" value="PNE32871.1"/>
    <property type="molecule type" value="Genomic_DNA"/>
</dbReference>
<evidence type="ECO:0000313" key="1">
    <source>
        <dbReference type="EMBL" id="PNE32871.1"/>
    </source>
</evidence>
<dbReference type="AlphaFoldDB" id="A0A2N8NVS7"/>
<organism evidence="1 2">
    <name type="scientific">Streptomyces eurocidicus</name>
    <name type="common">Streptoverticillium eurocidicus</name>
    <dbReference type="NCBI Taxonomy" id="66423"/>
    <lineage>
        <taxon>Bacteria</taxon>
        <taxon>Bacillati</taxon>
        <taxon>Actinomycetota</taxon>
        <taxon>Actinomycetes</taxon>
        <taxon>Kitasatosporales</taxon>
        <taxon>Streptomycetaceae</taxon>
        <taxon>Streptomyces</taxon>
    </lineage>
</organism>
<dbReference type="Proteomes" id="UP000235945">
    <property type="component" value="Unassembled WGS sequence"/>
</dbReference>
<sequence>MVYLTAGEAADCRKCSHAEELMTMDALSYGCNTDGRPCRHGPPPTLVYVSHIRPEEAERLANNCRNYAKVRAWSVIETVIEETPDRALNAREGWKKVVATLKAGSGEIIVVPGPASVDTDVPGFEALKSEFRSHDAVLVAAFDGPEPPPVPVRRTRAR</sequence>
<keyword evidence="2" id="KW-1185">Reference proteome</keyword>
<name>A0A2N8NVS7_STREU</name>
<evidence type="ECO:0000313" key="2">
    <source>
        <dbReference type="Proteomes" id="UP000235945"/>
    </source>
</evidence>
<gene>
    <name evidence="1" type="ORF">AF335_15190</name>
</gene>